<keyword evidence="2" id="KW-1185">Reference proteome</keyword>
<dbReference type="Proteomes" id="UP001054837">
    <property type="component" value="Unassembled WGS sequence"/>
</dbReference>
<protein>
    <submittedName>
        <fullName evidence="1">Uncharacterized protein</fullName>
    </submittedName>
</protein>
<evidence type="ECO:0000313" key="2">
    <source>
        <dbReference type="Proteomes" id="UP001054837"/>
    </source>
</evidence>
<sequence>MSRGNPVLKIVLSATQEFPRDEKHDFWLPLERSQKQLNFEVFTLIQRASGHSRKIPAAGRKSAIHISSEIFVSDVTSSWKAFISHPRAILEKPTEL</sequence>
<gene>
    <name evidence="1" type="ORF">CDAR_254891</name>
</gene>
<reference evidence="1 2" key="1">
    <citation type="submission" date="2021-06" db="EMBL/GenBank/DDBJ databases">
        <title>Caerostris darwini draft genome.</title>
        <authorList>
            <person name="Kono N."/>
            <person name="Arakawa K."/>
        </authorList>
    </citation>
    <scope>NUCLEOTIDE SEQUENCE [LARGE SCALE GENOMIC DNA]</scope>
</reference>
<comment type="caution">
    <text evidence="1">The sequence shown here is derived from an EMBL/GenBank/DDBJ whole genome shotgun (WGS) entry which is preliminary data.</text>
</comment>
<accession>A0AAV4VCV8</accession>
<name>A0AAV4VCV8_9ARAC</name>
<dbReference type="AlphaFoldDB" id="A0AAV4VCV8"/>
<evidence type="ECO:0000313" key="1">
    <source>
        <dbReference type="EMBL" id="GIY67335.1"/>
    </source>
</evidence>
<organism evidence="1 2">
    <name type="scientific">Caerostris darwini</name>
    <dbReference type="NCBI Taxonomy" id="1538125"/>
    <lineage>
        <taxon>Eukaryota</taxon>
        <taxon>Metazoa</taxon>
        <taxon>Ecdysozoa</taxon>
        <taxon>Arthropoda</taxon>
        <taxon>Chelicerata</taxon>
        <taxon>Arachnida</taxon>
        <taxon>Araneae</taxon>
        <taxon>Araneomorphae</taxon>
        <taxon>Entelegynae</taxon>
        <taxon>Araneoidea</taxon>
        <taxon>Araneidae</taxon>
        <taxon>Caerostris</taxon>
    </lineage>
</organism>
<proteinExistence type="predicted"/>
<dbReference type="EMBL" id="BPLQ01012725">
    <property type="protein sequence ID" value="GIY67335.1"/>
    <property type="molecule type" value="Genomic_DNA"/>
</dbReference>